<evidence type="ECO:0000256" key="4">
    <source>
        <dbReference type="ARBA" id="ARBA00023163"/>
    </source>
</evidence>
<dbReference type="Pfam" id="PF08292">
    <property type="entry name" value="RNA_pol_Rbc25"/>
    <property type="match status" value="1"/>
</dbReference>
<dbReference type="GO" id="GO:0006384">
    <property type="term" value="P:transcription initiation at RNA polymerase III promoter"/>
    <property type="evidence" value="ECO:0007669"/>
    <property type="project" value="TreeGrafter"/>
</dbReference>
<evidence type="ECO:0000256" key="1">
    <source>
        <dbReference type="ARBA" id="ARBA00004123"/>
    </source>
</evidence>
<dbReference type="EMBL" id="KQ244350">
    <property type="protein sequence ID" value="KNC74501.1"/>
    <property type="molecule type" value="Genomic_DNA"/>
</dbReference>
<dbReference type="PANTHER" id="PTHR12709:SF1">
    <property type="entry name" value="DNA-DIRECTED RNA POLYMERASE III SUBUNIT RPC8"/>
    <property type="match status" value="1"/>
</dbReference>
<dbReference type="STRING" id="667725.A0A0L0FDD8"/>
<dbReference type="RefSeq" id="XP_014148403.1">
    <property type="nucleotide sequence ID" value="XM_014292928.1"/>
</dbReference>
<accession>A0A0L0FDD8</accession>
<dbReference type="eggNOG" id="KOG3297">
    <property type="taxonomic scope" value="Eukaryota"/>
</dbReference>
<protein>
    <recommendedName>
        <fullName evidence="5">RNA polymerase III subunit Rpc25 domain-containing protein</fullName>
    </recommendedName>
</protein>
<dbReference type="Proteomes" id="UP000054560">
    <property type="component" value="Unassembled WGS sequence"/>
</dbReference>
<dbReference type="PANTHER" id="PTHR12709">
    <property type="entry name" value="DNA-DIRECTED RNA POLYMERASE II, III"/>
    <property type="match status" value="1"/>
</dbReference>
<keyword evidence="4" id="KW-0804">Transcription</keyword>
<keyword evidence="3" id="KW-0240">DNA-directed RNA polymerase</keyword>
<dbReference type="SUPFAM" id="SSF50249">
    <property type="entry name" value="Nucleic acid-binding proteins"/>
    <property type="match status" value="1"/>
</dbReference>
<evidence type="ECO:0000313" key="6">
    <source>
        <dbReference type="EMBL" id="KNC74501.1"/>
    </source>
</evidence>
<organism evidence="6 7">
    <name type="scientific">Sphaeroforma arctica JP610</name>
    <dbReference type="NCBI Taxonomy" id="667725"/>
    <lineage>
        <taxon>Eukaryota</taxon>
        <taxon>Ichthyosporea</taxon>
        <taxon>Ichthyophonida</taxon>
        <taxon>Sphaeroforma</taxon>
    </lineage>
</organism>
<dbReference type="EMBL" id="KQ244350">
    <property type="protein sequence ID" value="KNC74500.1"/>
    <property type="molecule type" value="Genomic_DNA"/>
</dbReference>
<dbReference type="InterPro" id="IPR036898">
    <property type="entry name" value="RNA_pol_Rpb7-like_N_sf"/>
</dbReference>
<proteinExistence type="inferred from homology"/>
<sequence>VKKDVGLFIALYDILEQGDQYLYPLDGSAHVHVKFRYVVFRPFVGETISGKVLQNGKDGLQVSLGFFDDIFIPSHFMRDNVFFEEETQTWYFLADGEHKMYYDVGHPIRFKVVSETFKDVHPTTDDDNAARATTATLDNKPGAEEDAEVGGFDTTKIAYFLTASVKDDGLGMEAWW</sequence>
<name>A0A0L0FDD8_9EUKA</name>
<feature type="domain" description="RNA polymerase III subunit Rpc25" evidence="5">
    <location>
        <begin position="46"/>
        <end position="176"/>
    </location>
</feature>
<evidence type="ECO:0000256" key="3">
    <source>
        <dbReference type="ARBA" id="ARBA00022478"/>
    </source>
</evidence>
<keyword evidence="7" id="KW-1185">Reference proteome</keyword>
<dbReference type="InterPro" id="IPR013238">
    <property type="entry name" value="RNA_pol_III_Rbc25"/>
</dbReference>
<evidence type="ECO:0000259" key="5">
    <source>
        <dbReference type="Pfam" id="PF08292"/>
    </source>
</evidence>
<dbReference type="AlphaFoldDB" id="A0A0L0FDD8"/>
<evidence type="ECO:0000313" key="7">
    <source>
        <dbReference type="Proteomes" id="UP000054560"/>
    </source>
</evidence>
<comment type="subcellular location">
    <subcellularLocation>
        <location evidence="1">Nucleus</location>
    </subcellularLocation>
</comment>
<dbReference type="RefSeq" id="XP_014148402.1">
    <property type="nucleotide sequence ID" value="XM_014292927.1"/>
</dbReference>
<evidence type="ECO:0000256" key="2">
    <source>
        <dbReference type="ARBA" id="ARBA00009307"/>
    </source>
</evidence>
<dbReference type="Gene3D" id="3.30.1490.120">
    <property type="entry name" value="RNA polymerase Rpb7-like, N-terminal domain"/>
    <property type="match status" value="1"/>
</dbReference>
<dbReference type="InterPro" id="IPR012340">
    <property type="entry name" value="NA-bd_OB-fold"/>
</dbReference>
<feature type="non-terminal residue" evidence="6">
    <location>
        <position position="1"/>
    </location>
</feature>
<dbReference type="Gene3D" id="2.40.50.140">
    <property type="entry name" value="Nucleic acid-binding proteins"/>
    <property type="match status" value="1"/>
</dbReference>
<comment type="similarity">
    <text evidence="2">Belongs to the eukaryotic RPB7/RPC8 RNA polymerase subunit family.</text>
</comment>
<dbReference type="InterPro" id="IPR045113">
    <property type="entry name" value="Rpb7-like"/>
</dbReference>
<dbReference type="SUPFAM" id="SSF88798">
    <property type="entry name" value="N-terminal, heterodimerisation domain of RBP7 (RpoE)"/>
    <property type="match status" value="1"/>
</dbReference>
<dbReference type="GeneID" id="25913460"/>
<reference evidence="6 7" key="1">
    <citation type="submission" date="2011-02" db="EMBL/GenBank/DDBJ databases">
        <title>The Genome Sequence of Sphaeroforma arctica JP610.</title>
        <authorList>
            <consortium name="The Broad Institute Genome Sequencing Platform"/>
            <person name="Russ C."/>
            <person name="Cuomo C."/>
            <person name="Young S.K."/>
            <person name="Zeng Q."/>
            <person name="Gargeya S."/>
            <person name="Alvarado L."/>
            <person name="Berlin A."/>
            <person name="Chapman S.B."/>
            <person name="Chen Z."/>
            <person name="Freedman E."/>
            <person name="Gellesch M."/>
            <person name="Goldberg J."/>
            <person name="Griggs A."/>
            <person name="Gujja S."/>
            <person name="Heilman E."/>
            <person name="Heiman D."/>
            <person name="Howarth C."/>
            <person name="Mehta T."/>
            <person name="Neiman D."/>
            <person name="Pearson M."/>
            <person name="Roberts A."/>
            <person name="Saif S."/>
            <person name="Shea T."/>
            <person name="Shenoy N."/>
            <person name="Sisk P."/>
            <person name="Stolte C."/>
            <person name="Sykes S."/>
            <person name="White J."/>
            <person name="Yandava C."/>
            <person name="Burger G."/>
            <person name="Gray M.W."/>
            <person name="Holland P.W.H."/>
            <person name="King N."/>
            <person name="Lang F.B.F."/>
            <person name="Roger A.J."/>
            <person name="Ruiz-Trillo I."/>
            <person name="Haas B."/>
            <person name="Nusbaum C."/>
            <person name="Birren B."/>
        </authorList>
    </citation>
    <scope>NUCLEOTIDE SEQUENCE [LARGE SCALE GENOMIC DNA]</scope>
    <source>
        <strain evidence="6 7">JP610</strain>
    </source>
</reference>
<gene>
    <name evidence="6" type="ORF">SARC_12956</name>
</gene>
<dbReference type="OrthoDB" id="10256606at2759"/>
<dbReference type="GO" id="GO:0005666">
    <property type="term" value="C:RNA polymerase III complex"/>
    <property type="evidence" value="ECO:0007669"/>
    <property type="project" value="TreeGrafter"/>
</dbReference>